<accession>A0ABT0ZDB1</accession>
<name>A0ABT0ZDB1_9ACTN</name>
<dbReference type="RefSeq" id="WP_252424849.1">
    <property type="nucleotide sequence ID" value="NZ_JAMWMR010000008.1"/>
</dbReference>
<protein>
    <recommendedName>
        <fullName evidence="3">DUF6545 domain-containing protein</fullName>
    </recommendedName>
</protein>
<sequence length="412" mass="45088">MKADLGFFLAGGLLLLACLLKLPALLRSRDWLLSSICALLLAGAAVLFGSAPRTIIVVNRITGVPNFSAPLVYCGLTGFAAASVVLVLNWRGGPDKKHTRRLSQRIIVLSLLVWALIISLYILGDAPTERRTDFDVYYADTPCIREMILLYLLAHGGASFTCSRMCWRWSHDVQGTMRLGLRALALGYVLHYVGYDAAKLAAIVACWTGHHWDVLVTGVAPSVAQPSALLVAVGFILPLVGRRSEDAVRYWQLGPLVRVVDRVQGAPGPGHVPLPWWTPRIRLRLTQRQTYISDRIVACRVHFDRRVWHEARAAALARGAGGKDADVIAEAAMIAAAVETHGSAGGRTLIGHTVISRKVPPPTTSDLAQLSRALRTPVVKDIRRRHRARPQRTPRAGTPEQPVSVRYLKCGE</sequence>
<feature type="domain" description="DUF6545" evidence="3">
    <location>
        <begin position="257"/>
        <end position="367"/>
    </location>
</feature>
<dbReference type="PROSITE" id="PS51257">
    <property type="entry name" value="PROKAR_LIPOPROTEIN"/>
    <property type="match status" value="1"/>
</dbReference>
<evidence type="ECO:0000256" key="2">
    <source>
        <dbReference type="SAM" id="Phobius"/>
    </source>
</evidence>
<keyword evidence="2" id="KW-0472">Membrane</keyword>
<evidence type="ECO:0000259" key="3">
    <source>
        <dbReference type="Pfam" id="PF20182"/>
    </source>
</evidence>
<feature type="transmembrane region" description="Helical" evidence="2">
    <location>
        <begin position="6"/>
        <end position="24"/>
    </location>
</feature>
<evidence type="ECO:0000313" key="5">
    <source>
        <dbReference type="Proteomes" id="UP001523219"/>
    </source>
</evidence>
<feature type="region of interest" description="Disordered" evidence="1">
    <location>
        <begin position="383"/>
        <end position="403"/>
    </location>
</feature>
<dbReference type="Proteomes" id="UP001523219">
    <property type="component" value="Unassembled WGS sequence"/>
</dbReference>
<keyword evidence="5" id="KW-1185">Reference proteome</keyword>
<keyword evidence="2" id="KW-1133">Transmembrane helix</keyword>
<comment type="caution">
    <text evidence="4">The sequence shown here is derived from an EMBL/GenBank/DDBJ whole genome shotgun (WGS) entry which is preliminary data.</text>
</comment>
<keyword evidence="2" id="KW-0812">Transmembrane</keyword>
<feature type="transmembrane region" description="Helical" evidence="2">
    <location>
        <begin position="215"/>
        <end position="240"/>
    </location>
</feature>
<evidence type="ECO:0000256" key="1">
    <source>
        <dbReference type="SAM" id="MobiDB-lite"/>
    </source>
</evidence>
<dbReference type="InterPro" id="IPR046675">
    <property type="entry name" value="DUF6545"/>
</dbReference>
<feature type="transmembrane region" description="Helical" evidence="2">
    <location>
        <begin position="31"/>
        <end position="50"/>
    </location>
</feature>
<evidence type="ECO:0000313" key="4">
    <source>
        <dbReference type="EMBL" id="MCN9241559.1"/>
    </source>
</evidence>
<proteinExistence type="predicted"/>
<gene>
    <name evidence="4" type="ORF">NGF19_12285</name>
</gene>
<organism evidence="4 5">
    <name type="scientific">Streptomyces macrolidinus</name>
    <dbReference type="NCBI Taxonomy" id="2952607"/>
    <lineage>
        <taxon>Bacteria</taxon>
        <taxon>Bacillati</taxon>
        <taxon>Actinomycetota</taxon>
        <taxon>Actinomycetes</taxon>
        <taxon>Kitasatosporales</taxon>
        <taxon>Streptomycetaceae</taxon>
        <taxon>Streptomyces</taxon>
    </lineage>
</organism>
<feature type="transmembrane region" description="Helical" evidence="2">
    <location>
        <begin position="102"/>
        <end position="123"/>
    </location>
</feature>
<feature type="transmembrane region" description="Helical" evidence="2">
    <location>
        <begin position="148"/>
        <end position="167"/>
    </location>
</feature>
<reference evidence="4 5" key="1">
    <citation type="submission" date="2022-05" db="EMBL/GenBank/DDBJ databases">
        <title>Streptomyces sp. nov. RY43-2 isolated from soil of a peat swamp forest.</title>
        <authorList>
            <person name="Kanchanasin P."/>
            <person name="Tanasupawat S."/>
            <person name="Phongsopitanun W."/>
        </authorList>
    </citation>
    <scope>NUCLEOTIDE SEQUENCE [LARGE SCALE GENOMIC DNA]</scope>
    <source>
        <strain evidence="4 5">RY43-2</strain>
    </source>
</reference>
<dbReference type="Pfam" id="PF20182">
    <property type="entry name" value="DUF6545"/>
    <property type="match status" value="1"/>
</dbReference>
<dbReference type="EMBL" id="JAMWMR010000008">
    <property type="protein sequence ID" value="MCN9241559.1"/>
    <property type="molecule type" value="Genomic_DNA"/>
</dbReference>
<feature type="transmembrane region" description="Helical" evidence="2">
    <location>
        <begin position="70"/>
        <end position="90"/>
    </location>
</feature>
<feature type="compositionally biased region" description="Basic residues" evidence="1">
    <location>
        <begin position="383"/>
        <end position="392"/>
    </location>
</feature>